<evidence type="ECO:0000256" key="16">
    <source>
        <dbReference type="ARBA" id="ARBA00023242"/>
    </source>
</evidence>
<feature type="compositionally biased region" description="Acidic residues" evidence="19">
    <location>
        <begin position="96"/>
        <end position="117"/>
    </location>
</feature>
<evidence type="ECO:0000313" key="24">
    <source>
        <dbReference type="Proteomes" id="UP000823561"/>
    </source>
</evidence>
<evidence type="ECO:0000259" key="22">
    <source>
        <dbReference type="PROSITE" id="PS50868"/>
    </source>
</evidence>
<feature type="compositionally biased region" description="Acidic residues" evidence="19">
    <location>
        <begin position="1233"/>
        <end position="1259"/>
    </location>
</feature>
<dbReference type="PROSITE" id="PS50868">
    <property type="entry name" value="POST_SET"/>
    <property type="match status" value="1"/>
</dbReference>
<feature type="region of interest" description="Disordered" evidence="19">
    <location>
        <begin position="74"/>
        <end position="117"/>
    </location>
</feature>
<dbReference type="PROSITE" id="PS50280">
    <property type="entry name" value="SET"/>
    <property type="match status" value="1"/>
</dbReference>
<reference evidence="23" key="1">
    <citation type="submission" date="2020-10" db="EMBL/GenBank/DDBJ databases">
        <title>Chromosome-scale genome assembly of the Allis shad, Alosa alosa.</title>
        <authorList>
            <person name="Margot Z."/>
            <person name="Christophe K."/>
            <person name="Cabau C."/>
            <person name="Louis A."/>
            <person name="Berthelot C."/>
            <person name="Parey E."/>
            <person name="Roest Crollius H."/>
            <person name="Montfort J."/>
            <person name="Robinson-Rechavi M."/>
            <person name="Bucao C."/>
            <person name="Bouchez O."/>
            <person name="Gislard M."/>
            <person name="Lluch J."/>
            <person name="Milhes M."/>
            <person name="Lampietro C."/>
            <person name="Lopez Roques C."/>
            <person name="Donnadieu C."/>
            <person name="Braasch I."/>
            <person name="Desvignes T."/>
            <person name="Postlethwait J."/>
            <person name="Bobe J."/>
            <person name="Guiguen Y."/>
        </authorList>
    </citation>
    <scope>NUCLEOTIDE SEQUENCE</scope>
    <source>
        <strain evidence="23">M-15738</strain>
        <tissue evidence="23">Blood</tissue>
    </source>
</reference>
<dbReference type="InterPro" id="IPR001214">
    <property type="entry name" value="SET_dom"/>
</dbReference>
<evidence type="ECO:0000256" key="7">
    <source>
        <dbReference type="ARBA" id="ARBA00022679"/>
    </source>
</evidence>
<dbReference type="Pfam" id="PF05033">
    <property type="entry name" value="Pre-SET"/>
    <property type="match status" value="1"/>
</dbReference>
<dbReference type="SMART" id="SM00468">
    <property type="entry name" value="PreSET"/>
    <property type="match status" value="1"/>
</dbReference>
<keyword evidence="14" id="KW-0175">Coiled coil</keyword>
<dbReference type="CDD" id="cd00122">
    <property type="entry name" value="MBD"/>
    <property type="match status" value="1"/>
</dbReference>
<feature type="compositionally biased region" description="Polar residues" evidence="19">
    <location>
        <begin position="360"/>
        <end position="427"/>
    </location>
</feature>
<dbReference type="Pfam" id="PF00856">
    <property type="entry name" value="SET"/>
    <property type="match status" value="1"/>
</dbReference>
<dbReference type="EC" id="2.1.1.354" evidence="3"/>
<feature type="domain" description="Pre-SET" evidence="21">
    <location>
        <begin position="1053"/>
        <end position="1126"/>
    </location>
</feature>
<comment type="caution">
    <text evidence="23">The sequence shown here is derived from an EMBL/GenBank/DDBJ whole genome shotgun (WGS) entry which is preliminary data.</text>
</comment>
<feature type="compositionally biased region" description="Basic and acidic residues" evidence="19">
    <location>
        <begin position="74"/>
        <end position="86"/>
    </location>
</feature>
<feature type="region of interest" description="Disordered" evidence="19">
    <location>
        <begin position="227"/>
        <end position="528"/>
    </location>
</feature>
<dbReference type="GO" id="GO:0010629">
    <property type="term" value="P:negative regulation of gene expression"/>
    <property type="evidence" value="ECO:0007669"/>
    <property type="project" value="TreeGrafter"/>
</dbReference>
<dbReference type="SMART" id="SM00391">
    <property type="entry name" value="MBD"/>
    <property type="match status" value="1"/>
</dbReference>
<feature type="region of interest" description="Disordered" evidence="19">
    <location>
        <begin position="843"/>
        <end position="868"/>
    </location>
</feature>
<comment type="catalytic activity">
    <reaction evidence="17">
        <text>L-lysyl(4)-[histone H3] + 3 S-adenosyl-L-methionine = N(6),N(6),N(6)-trimethyl-L-lysyl(4)-[histone H3] + 3 S-adenosyl-L-homocysteine + 3 H(+)</text>
        <dbReference type="Rhea" id="RHEA:60260"/>
        <dbReference type="Rhea" id="RHEA-COMP:15537"/>
        <dbReference type="Rhea" id="RHEA-COMP:15547"/>
        <dbReference type="ChEBI" id="CHEBI:15378"/>
        <dbReference type="ChEBI" id="CHEBI:29969"/>
        <dbReference type="ChEBI" id="CHEBI:57856"/>
        <dbReference type="ChEBI" id="CHEBI:59789"/>
        <dbReference type="ChEBI" id="CHEBI:61961"/>
        <dbReference type="EC" id="2.1.1.354"/>
    </reaction>
</comment>
<comment type="function">
    <text evidence="18">Histone methyltransferase that specifically trimethylates 'Lys-9' of histone H3. H3 'Lys-9' trimethylation represents a specific tag for epigenetic transcriptional repression by recruiting HP1 (CBX1, CBX3 and/or CBX5) proteins to methylated histones. Mainly functions in euchromatin regions, thereby playing a central role in the silencing of euchromatic genes. H3 'Lys-9' trimethylation is coordinated with DNA methylation. Plays a role in promoter hypermethylation and transcriptional silencing of tumor suppressor genes (TSGs) or other tumor-related genes. Also required to maintain a transcriptionally repressive state of genes in undifferentiated embryonic stem cells (ESCs). Associates at promoter regions of tumor suppressor genes (TSGs) leading to their gene silencing.</text>
</comment>
<keyword evidence="16" id="KW-0539">Nucleus</keyword>
<evidence type="ECO:0000256" key="17">
    <source>
        <dbReference type="ARBA" id="ARBA00047571"/>
    </source>
</evidence>
<evidence type="ECO:0000256" key="8">
    <source>
        <dbReference type="ARBA" id="ARBA00022691"/>
    </source>
</evidence>
<keyword evidence="10" id="KW-0677">Repeat</keyword>
<feature type="compositionally biased region" description="Polar residues" evidence="19">
    <location>
        <begin position="1332"/>
        <end position="1345"/>
    </location>
</feature>
<keyword evidence="12" id="KW-0156">Chromatin regulator</keyword>
<evidence type="ECO:0000256" key="9">
    <source>
        <dbReference type="ARBA" id="ARBA00022723"/>
    </source>
</evidence>
<sequence>MDELQRCVEAAVLENSEVKQRKDHNAQTAKWITQREKTLHRSRFLYESVHGSVLECEAVWKGFYKKMAIEYRDSDSENEDSGHREQTPVIQIADADMGDGDEENHDDENFMDCDESDTSPAAVKMEQSMLENGAEAMLESFWSVKNEPQLSKQSMNSANLTPTHTLMASAHRGLSPQAPALAQSTPVPSAVHESPTSPLPASTHGSPSAKTKMEANASFITSKLKDFVRSRSDGPQKPKSNATNHSPSKTRKSSTPSSNHKTLTSSPTPATENSAPKTSSKTRLKNTARKQTSIRSFTQVTAKPSVTKPNKSTSENSESGMSSEKHGPGATKQQVLASTAEKVSKSKSDPKNLTAGKTPKTVSATTGSQSASPVSTNPKVNTPSNTLAPNETRNSSISRTHTSSPNTSAAGKPPSSTREAANTGNTASKSLMSSSSTPANQQQNSPNSTQQSNQKRSTYTPKTVRDVWGSDCEDSSEDEATKTSNTVSKSQKSNSQSTAPTKQQQQPLQNSAPQTNQQGNPPRPVTLTWARPSAKNALQQPVKELKVDMKVMGRQRTKTWKEGTLAEIRTTDGGLKYKVSFEQKKMLLSGHHVAFHTPPMLAQLKVGARVAARYREGNQSWVMSAVVIELPDRKNRMRFLVFYDDGNVGYVTLPDMHLIYKPLDNVWEDIEDPEVRHVVEEFLQQSHVPTILVLREGEELQVRREGKWQEATIIEVDCSLVKITFKDDQHCEWLYKGSERLIYVYRIRKRTDEEKQKASEGTKSAGRPPIYKPQTTSTAVVSATTTATTVTTSKTVSSHQNSTVVVKRTTATVHDVPPSKMQPPNKMQPKVVLKKISRSDIISLRSSQKRVSRPASEASPSPPSTAAVLLPHRGVKRPLPSSEVDSPIVVSLSRLMYNPHRCCPACLDALRPSQPNPHIGRNPLEIPRLHGFLRITGRRRIDGNVSFHVFYRSPCGRSLSTMKQVQDFLFQTRCDFLLLDMFSLDPFVLVKRALPPRQPEVFYSLPDISKGSETVPIPCINLIDSSRPELIEYIAKRKPGKGVYINTQTDFLVGCDCTDGCLDRSKCSCHQLTIEATALCPGGPVDVNAGYAHKRLLAPLVTGVHECNPLCRCDPRMCCNRVVQHGPQLRLELFKTQHKGWGIRCLDDVGKGTFVCTFAGKIVTDELANAEGKVSGDEYFANLDYIEGVEKMKEGYESSAYCSDGEDASKENTRKSQSNAASNSTADMQVVMDSDDDDSDTDDDEDYDDDDDDDDEDVSSEDHSGSDDSFVADDLEDDITIRRNYITRRNAKILKVSVEMRSPTGSHGSHGSRPGFAVKSTHRKVKPGGETTKPSGQKDSPSQNATRRLFDGEENCYIIDALQQGNLGRYLNHSCDPNLFVQNVFVDTHDLRFPWVAFFTKKRVKAGTELTWDYNYEVGSVEGKVLLCNCGSQRCTGRLL</sequence>
<evidence type="ECO:0000256" key="12">
    <source>
        <dbReference type="ARBA" id="ARBA00022853"/>
    </source>
</evidence>
<evidence type="ECO:0000256" key="11">
    <source>
        <dbReference type="ARBA" id="ARBA00022833"/>
    </source>
</evidence>
<dbReference type="Pfam" id="PF18358">
    <property type="entry name" value="Tudor_4"/>
    <property type="match status" value="1"/>
</dbReference>
<evidence type="ECO:0000256" key="2">
    <source>
        <dbReference type="ARBA" id="ARBA00004286"/>
    </source>
</evidence>
<dbReference type="PANTHER" id="PTHR46024:SF2">
    <property type="entry name" value="HISTONE-LYSINE N-METHYLTRANSFERASE SETDB1"/>
    <property type="match status" value="1"/>
</dbReference>
<keyword evidence="8" id="KW-0949">S-adenosyl-L-methionine</keyword>
<dbReference type="GO" id="GO:0005634">
    <property type="term" value="C:nucleus"/>
    <property type="evidence" value="ECO:0007669"/>
    <property type="project" value="UniProtKB-SubCell"/>
</dbReference>
<feature type="compositionally biased region" description="Polar residues" evidence="19">
    <location>
        <begin position="482"/>
        <end position="502"/>
    </location>
</feature>
<keyword evidence="11" id="KW-0862">Zinc</keyword>
<evidence type="ECO:0000259" key="20">
    <source>
        <dbReference type="PROSITE" id="PS50280"/>
    </source>
</evidence>
<keyword evidence="5" id="KW-0678">Repressor</keyword>
<accession>A0AAV6FPQ3</accession>
<evidence type="ECO:0000256" key="3">
    <source>
        <dbReference type="ARBA" id="ARBA00012182"/>
    </source>
</evidence>
<feature type="compositionally biased region" description="Polar residues" evidence="19">
    <location>
        <begin position="259"/>
        <end position="279"/>
    </location>
</feature>
<keyword evidence="13" id="KW-0805">Transcription regulation</keyword>
<evidence type="ECO:0000256" key="14">
    <source>
        <dbReference type="ARBA" id="ARBA00023054"/>
    </source>
</evidence>
<feature type="region of interest" description="Disordered" evidence="19">
    <location>
        <begin position="753"/>
        <end position="778"/>
    </location>
</feature>
<dbReference type="InterPro" id="IPR001739">
    <property type="entry name" value="Methyl_CpG_DNA-bd"/>
</dbReference>
<keyword evidence="9" id="KW-0479">Metal-binding</keyword>
<evidence type="ECO:0000256" key="5">
    <source>
        <dbReference type="ARBA" id="ARBA00022491"/>
    </source>
</evidence>
<dbReference type="SMART" id="SM00333">
    <property type="entry name" value="TUDOR"/>
    <property type="match status" value="2"/>
</dbReference>
<keyword evidence="15" id="KW-0804">Transcription</keyword>
<dbReference type="GO" id="GO:0070828">
    <property type="term" value="P:heterochromatin organization"/>
    <property type="evidence" value="ECO:0007669"/>
    <property type="project" value="TreeGrafter"/>
</dbReference>
<feature type="compositionally biased region" description="Low complexity" evidence="19">
    <location>
        <begin position="312"/>
        <end position="322"/>
    </location>
</feature>
<feature type="region of interest" description="Disordered" evidence="19">
    <location>
        <begin position="1200"/>
        <end position="1271"/>
    </location>
</feature>
<feature type="compositionally biased region" description="Polar residues" evidence="19">
    <location>
        <begin position="1215"/>
        <end position="1227"/>
    </location>
</feature>
<dbReference type="Gene3D" id="2.170.270.10">
    <property type="entry name" value="SET domain"/>
    <property type="match status" value="2"/>
</dbReference>
<dbReference type="InterPro" id="IPR002999">
    <property type="entry name" value="Tudor"/>
</dbReference>
<evidence type="ECO:0000256" key="10">
    <source>
        <dbReference type="ARBA" id="ARBA00022737"/>
    </source>
</evidence>
<dbReference type="SUPFAM" id="SSF82199">
    <property type="entry name" value="SET domain"/>
    <property type="match status" value="1"/>
</dbReference>
<dbReference type="InterPro" id="IPR046341">
    <property type="entry name" value="SET_dom_sf"/>
</dbReference>
<dbReference type="InterPro" id="IPR051516">
    <property type="entry name" value="SETDB_methyltransferase"/>
</dbReference>
<evidence type="ECO:0000256" key="18">
    <source>
        <dbReference type="ARBA" id="ARBA00055955"/>
    </source>
</evidence>
<dbReference type="GO" id="GO:0008270">
    <property type="term" value="F:zinc ion binding"/>
    <property type="evidence" value="ECO:0007669"/>
    <property type="project" value="InterPro"/>
</dbReference>
<evidence type="ECO:0000259" key="21">
    <source>
        <dbReference type="PROSITE" id="PS50867"/>
    </source>
</evidence>
<dbReference type="Gene3D" id="2.30.30.140">
    <property type="match status" value="3"/>
</dbReference>
<dbReference type="GO" id="GO:0032259">
    <property type="term" value="P:methylation"/>
    <property type="evidence" value="ECO:0007669"/>
    <property type="project" value="UniProtKB-KW"/>
</dbReference>
<feature type="compositionally biased region" description="Low complexity" evidence="19">
    <location>
        <begin position="854"/>
        <end position="867"/>
    </location>
</feature>
<keyword evidence="6" id="KW-0489">Methyltransferase</keyword>
<dbReference type="InterPro" id="IPR003616">
    <property type="entry name" value="Post-SET_dom"/>
</dbReference>
<feature type="compositionally biased region" description="Low complexity" evidence="19">
    <location>
        <begin position="428"/>
        <end position="454"/>
    </location>
</feature>
<dbReference type="GO" id="GO:0140999">
    <property type="term" value="F:histone H3K4 trimethyltransferase activity"/>
    <property type="evidence" value="ECO:0007669"/>
    <property type="project" value="UniProtKB-EC"/>
</dbReference>
<name>A0AAV6FPQ3_9TELE</name>
<feature type="region of interest" description="Disordered" evidence="19">
    <location>
        <begin position="178"/>
        <end position="211"/>
    </location>
</feature>
<evidence type="ECO:0000256" key="13">
    <source>
        <dbReference type="ARBA" id="ARBA00023015"/>
    </source>
</evidence>
<dbReference type="GO" id="GO:0046974">
    <property type="term" value="F:histone H3K9 methyltransferase activity"/>
    <property type="evidence" value="ECO:0007669"/>
    <property type="project" value="TreeGrafter"/>
</dbReference>
<dbReference type="Pfam" id="PF18300">
    <property type="entry name" value="DUF5604"/>
    <property type="match status" value="1"/>
</dbReference>
<dbReference type="Proteomes" id="UP000823561">
    <property type="component" value="Chromosome 20"/>
</dbReference>
<dbReference type="InterPro" id="IPR041292">
    <property type="entry name" value="Tudor_4"/>
</dbReference>
<dbReference type="InterPro" id="IPR040880">
    <property type="entry name" value="DUF5604"/>
</dbReference>
<dbReference type="Pfam" id="PF18359">
    <property type="entry name" value="Tudor_5"/>
    <property type="match status" value="1"/>
</dbReference>
<feature type="compositionally biased region" description="Basic and acidic residues" evidence="19">
    <location>
        <begin position="227"/>
        <end position="236"/>
    </location>
</feature>
<feature type="compositionally biased region" description="Low complexity" evidence="19">
    <location>
        <begin position="503"/>
        <end position="514"/>
    </location>
</feature>
<dbReference type="InterPro" id="IPR016177">
    <property type="entry name" value="DNA-bd_dom_sf"/>
</dbReference>
<feature type="compositionally biased region" description="Polar residues" evidence="19">
    <location>
        <begin position="194"/>
        <end position="209"/>
    </location>
</feature>
<organism evidence="23 24">
    <name type="scientific">Alosa alosa</name>
    <name type="common">allis shad</name>
    <dbReference type="NCBI Taxonomy" id="278164"/>
    <lineage>
        <taxon>Eukaryota</taxon>
        <taxon>Metazoa</taxon>
        <taxon>Chordata</taxon>
        <taxon>Craniata</taxon>
        <taxon>Vertebrata</taxon>
        <taxon>Euteleostomi</taxon>
        <taxon>Actinopterygii</taxon>
        <taxon>Neopterygii</taxon>
        <taxon>Teleostei</taxon>
        <taxon>Clupei</taxon>
        <taxon>Clupeiformes</taxon>
        <taxon>Clupeoidei</taxon>
        <taxon>Clupeidae</taxon>
        <taxon>Alosa</taxon>
    </lineage>
</organism>
<evidence type="ECO:0000256" key="4">
    <source>
        <dbReference type="ARBA" id="ARBA00022454"/>
    </source>
</evidence>
<dbReference type="InterPro" id="IPR007728">
    <property type="entry name" value="Pre-SET_dom"/>
</dbReference>
<keyword evidence="4" id="KW-0158">Chromosome</keyword>
<feature type="region of interest" description="Disordered" evidence="19">
    <location>
        <begin position="1301"/>
        <end position="1345"/>
    </location>
</feature>
<protein>
    <recommendedName>
        <fullName evidence="3">[histone H3]-lysine(4) N-trimethyltransferase</fullName>
        <ecNumber evidence="3">2.1.1.354</ecNumber>
    </recommendedName>
</protein>
<dbReference type="SUPFAM" id="SSF54171">
    <property type="entry name" value="DNA-binding domain"/>
    <property type="match status" value="1"/>
</dbReference>
<evidence type="ECO:0000313" key="23">
    <source>
        <dbReference type="EMBL" id="KAG5264858.1"/>
    </source>
</evidence>
<dbReference type="GO" id="GO:0005694">
    <property type="term" value="C:chromosome"/>
    <property type="evidence" value="ECO:0007669"/>
    <property type="project" value="UniProtKB-SubCell"/>
</dbReference>
<keyword evidence="24" id="KW-1185">Reference proteome</keyword>
<feature type="domain" description="Post-SET" evidence="22">
    <location>
        <begin position="1424"/>
        <end position="1440"/>
    </location>
</feature>
<dbReference type="GO" id="GO:0003677">
    <property type="term" value="F:DNA binding"/>
    <property type="evidence" value="ECO:0007669"/>
    <property type="project" value="InterPro"/>
</dbReference>
<evidence type="ECO:0000256" key="1">
    <source>
        <dbReference type="ARBA" id="ARBA00004123"/>
    </source>
</evidence>
<feature type="compositionally biased region" description="Polar residues" evidence="19">
    <location>
        <begin position="289"/>
        <end position="311"/>
    </location>
</feature>
<dbReference type="InterPro" id="IPR041291">
    <property type="entry name" value="TUDOR_5"/>
</dbReference>
<comment type="subcellular location">
    <subcellularLocation>
        <location evidence="2">Chromosome</location>
    </subcellularLocation>
    <subcellularLocation>
        <location evidence="1">Nucleus</location>
    </subcellularLocation>
</comment>
<gene>
    <name evidence="23" type="ORF">AALO_G00258810</name>
</gene>
<dbReference type="PROSITE" id="PS50867">
    <property type="entry name" value="PRE_SET"/>
    <property type="match status" value="1"/>
</dbReference>
<evidence type="ECO:0000256" key="6">
    <source>
        <dbReference type="ARBA" id="ARBA00022603"/>
    </source>
</evidence>
<evidence type="ECO:0000256" key="15">
    <source>
        <dbReference type="ARBA" id="ARBA00023163"/>
    </source>
</evidence>
<feature type="domain" description="SET" evidence="20">
    <location>
        <begin position="1129"/>
        <end position="1415"/>
    </location>
</feature>
<dbReference type="CDD" id="cd10517">
    <property type="entry name" value="SET_SETDB1"/>
    <property type="match status" value="1"/>
</dbReference>
<keyword evidence="7" id="KW-0808">Transferase</keyword>
<evidence type="ECO:0000256" key="19">
    <source>
        <dbReference type="SAM" id="MobiDB-lite"/>
    </source>
</evidence>
<dbReference type="EMBL" id="JADWDJ010000020">
    <property type="protein sequence ID" value="KAG5264858.1"/>
    <property type="molecule type" value="Genomic_DNA"/>
</dbReference>
<proteinExistence type="predicted"/>
<dbReference type="SMART" id="SM00317">
    <property type="entry name" value="SET"/>
    <property type="match status" value="1"/>
</dbReference>
<dbReference type="FunFam" id="2.170.270.10:FF:000017">
    <property type="entry name" value="Histone-lysine N-methyltransferase"/>
    <property type="match status" value="1"/>
</dbReference>
<dbReference type="PANTHER" id="PTHR46024">
    <property type="entry name" value="HISTONE-LYSINE N-METHYLTRANSFERASE EGGLESS"/>
    <property type="match status" value="1"/>
</dbReference>
<dbReference type="Pfam" id="PF01429">
    <property type="entry name" value="MBD"/>
    <property type="match status" value="1"/>
</dbReference>